<dbReference type="PRINTS" id="PR01590">
    <property type="entry name" value="HTHFIS"/>
</dbReference>
<dbReference type="InterPro" id="IPR002197">
    <property type="entry name" value="HTH_Fis"/>
</dbReference>
<dbReference type="GO" id="GO:0005524">
    <property type="term" value="F:ATP binding"/>
    <property type="evidence" value="ECO:0007669"/>
    <property type="project" value="UniProtKB-KW"/>
</dbReference>
<dbReference type="AlphaFoldDB" id="A0AAV5N527"/>
<dbReference type="SUPFAM" id="SSF52172">
    <property type="entry name" value="CheY-like"/>
    <property type="match status" value="1"/>
</dbReference>
<dbReference type="CDD" id="cd00009">
    <property type="entry name" value="AAA"/>
    <property type="match status" value="1"/>
</dbReference>
<keyword evidence="5" id="KW-0804">Transcription</keyword>
<dbReference type="Pfam" id="PF00158">
    <property type="entry name" value="Sigma54_activat"/>
    <property type="match status" value="1"/>
</dbReference>
<evidence type="ECO:0000256" key="4">
    <source>
        <dbReference type="ARBA" id="ARBA00023125"/>
    </source>
</evidence>
<evidence type="ECO:0000259" key="6">
    <source>
        <dbReference type="PROSITE" id="PS50045"/>
    </source>
</evidence>
<dbReference type="PROSITE" id="PS50045">
    <property type="entry name" value="SIGMA54_INTERACT_4"/>
    <property type="match status" value="1"/>
</dbReference>
<comment type="caution">
    <text evidence="7">The sequence shown here is derived from an EMBL/GenBank/DDBJ whole genome shotgun (WGS) entry which is preliminary data.</text>
</comment>
<dbReference type="Pfam" id="PF02954">
    <property type="entry name" value="HTH_8"/>
    <property type="match status" value="1"/>
</dbReference>
<dbReference type="InterPro" id="IPR027417">
    <property type="entry name" value="P-loop_NTPase"/>
</dbReference>
<evidence type="ECO:0000256" key="5">
    <source>
        <dbReference type="ARBA" id="ARBA00023163"/>
    </source>
</evidence>
<dbReference type="PROSITE" id="PS00676">
    <property type="entry name" value="SIGMA54_INTERACT_2"/>
    <property type="match status" value="1"/>
</dbReference>
<evidence type="ECO:0000313" key="8">
    <source>
        <dbReference type="Proteomes" id="UP001058124"/>
    </source>
</evidence>
<dbReference type="InterPro" id="IPR025943">
    <property type="entry name" value="Sigma_54_int_dom_ATP-bd_2"/>
</dbReference>
<dbReference type="InterPro" id="IPR011006">
    <property type="entry name" value="CheY-like_superfamily"/>
</dbReference>
<keyword evidence="1" id="KW-0547">Nucleotide-binding</keyword>
<dbReference type="Gene3D" id="1.10.10.60">
    <property type="entry name" value="Homeodomain-like"/>
    <property type="match status" value="1"/>
</dbReference>
<dbReference type="Proteomes" id="UP001058124">
    <property type="component" value="Unassembled WGS sequence"/>
</dbReference>
<keyword evidence="3" id="KW-0805">Transcription regulation</keyword>
<dbReference type="InterPro" id="IPR025944">
    <property type="entry name" value="Sigma_54_int_dom_CS"/>
</dbReference>
<dbReference type="GO" id="GO:0043565">
    <property type="term" value="F:sequence-specific DNA binding"/>
    <property type="evidence" value="ECO:0007669"/>
    <property type="project" value="InterPro"/>
</dbReference>
<evidence type="ECO:0000313" key="7">
    <source>
        <dbReference type="EMBL" id="GKX56003.1"/>
    </source>
</evidence>
<dbReference type="Gene3D" id="3.40.50.300">
    <property type="entry name" value="P-loop containing nucleotide triphosphate hydrolases"/>
    <property type="match status" value="1"/>
</dbReference>
<sequence>MPDVLIVKESRSVFSGKITPLVAHEGLSICVVKNVCDVERCIKRECPSVIFFDMNMLHGQHIDFSLLRSASVIMLTDHAATGSTLRAIHINGPENRIEAVGEQQLRGLLSQVKRTARSADRARNGAAKIRTCDRFGSLYGRSPLMRHVYEQIACVAPTNATVLIVGESGTGKEQVAQTIHTLSARAQQGFIPINCGAISAQLVESELFGHEKGSFTGADSLRRGLFEQANGGTLFLDEVTEMSSELQVKFLRVLETGSFMRVGSSGLRDVDARIIAATNAQPEKAVASGKLREDLYYRLNVFPIQLPPLRERREDIPILAEHFLQQVCKREGRTKRFLPSTIIQMCDYDWPGNVRELRNAVQRGFIMSRGDSIGSEWRVQAFQEPDKRLLIDAERELIFTTLERFHGHREKTAAALGVSLKTLYNRLKKYGTGPDGGERR</sequence>
<evidence type="ECO:0000256" key="2">
    <source>
        <dbReference type="ARBA" id="ARBA00022840"/>
    </source>
</evidence>
<accession>A0AAV5N527</accession>
<keyword evidence="2" id="KW-0067">ATP-binding</keyword>
<dbReference type="PROSITE" id="PS00688">
    <property type="entry name" value="SIGMA54_INTERACT_3"/>
    <property type="match status" value="1"/>
</dbReference>
<gene>
    <name evidence="7" type="primary">zraR</name>
    <name evidence="7" type="ORF">SOASR030_21150</name>
</gene>
<dbReference type="InterPro" id="IPR003593">
    <property type="entry name" value="AAA+_ATPase"/>
</dbReference>
<dbReference type="PANTHER" id="PTHR32071">
    <property type="entry name" value="TRANSCRIPTIONAL REGULATORY PROTEIN"/>
    <property type="match status" value="1"/>
</dbReference>
<reference evidence="7" key="1">
    <citation type="submission" date="2022-06" db="EMBL/GenBank/DDBJ databases">
        <title>Draft genome sequences of Leminorella grimontii str. JCM5902.</title>
        <authorList>
            <person name="Wakabayashi Y."/>
            <person name="Kojima K."/>
        </authorList>
    </citation>
    <scope>NUCLEOTIDE SEQUENCE</scope>
    <source>
        <strain evidence="7">JCM 5902</strain>
    </source>
</reference>
<dbReference type="EMBL" id="BRLH01000004">
    <property type="protein sequence ID" value="GKX56003.1"/>
    <property type="molecule type" value="Genomic_DNA"/>
</dbReference>
<evidence type="ECO:0000256" key="3">
    <source>
        <dbReference type="ARBA" id="ARBA00023015"/>
    </source>
</evidence>
<dbReference type="Pfam" id="PF25601">
    <property type="entry name" value="AAA_lid_14"/>
    <property type="match status" value="1"/>
</dbReference>
<dbReference type="PROSITE" id="PS00675">
    <property type="entry name" value="SIGMA54_INTERACT_1"/>
    <property type="match status" value="1"/>
</dbReference>
<dbReference type="SMART" id="SM00382">
    <property type="entry name" value="AAA"/>
    <property type="match status" value="1"/>
</dbReference>
<dbReference type="InterPro" id="IPR025662">
    <property type="entry name" value="Sigma_54_int_dom_ATP-bd_1"/>
</dbReference>
<dbReference type="InterPro" id="IPR009057">
    <property type="entry name" value="Homeodomain-like_sf"/>
</dbReference>
<protein>
    <submittedName>
        <fullName evidence="7">Sigma-54-dependent Fis family transcriptional regulator</fullName>
    </submittedName>
</protein>
<organism evidence="7 8">
    <name type="scientific">Leminorella grimontii</name>
    <dbReference type="NCBI Taxonomy" id="82981"/>
    <lineage>
        <taxon>Bacteria</taxon>
        <taxon>Pseudomonadati</taxon>
        <taxon>Pseudomonadota</taxon>
        <taxon>Gammaproteobacteria</taxon>
        <taxon>Enterobacterales</taxon>
        <taxon>Budviciaceae</taxon>
        <taxon>Leminorella</taxon>
    </lineage>
</organism>
<dbReference type="RefSeq" id="WP_027274415.1">
    <property type="nucleotide sequence ID" value="NZ_BRLH01000004.1"/>
</dbReference>
<name>A0AAV5N527_9GAMM</name>
<dbReference type="Gene3D" id="1.10.8.60">
    <property type="match status" value="1"/>
</dbReference>
<dbReference type="GO" id="GO:0006355">
    <property type="term" value="P:regulation of DNA-templated transcription"/>
    <property type="evidence" value="ECO:0007669"/>
    <property type="project" value="InterPro"/>
</dbReference>
<dbReference type="InterPro" id="IPR002078">
    <property type="entry name" value="Sigma_54_int"/>
</dbReference>
<keyword evidence="4" id="KW-0238">DNA-binding</keyword>
<keyword evidence="8" id="KW-1185">Reference proteome</keyword>
<dbReference type="FunFam" id="3.40.50.300:FF:000006">
    <property type="entry name" value="DNA-binding transcriptional regulator NtrC"/>
    <property type="match status" value="1"/>
</dbReference>
<dbReference type="SUPFAM" id="SSF46689">
    <property type="entry name" value="Homeodomain-like"/>
    <property type="match status" value="1"/>
</dbReference>
<feature type="domain" description="Sigma-54 factor interaction" evidence="6">
    <location>
        <begin position="138"/>
        <end position="366"/>
    </location>
</feature>
<evidence type="ECO:0000256" key="1">
    <source>
        <dbReference type="ARBA" id="ARBA00022741"/>
    </source>
</evidence>
<proteinExistence type="predicted"/>
<dbReference type="InterPro" id="IPR058031">
    <property type="entry name" value="AAA_lid_NorR"/>
</dbReference>
<dbReference type="SUPFAM" id="SSF52540">
    <property type="entry name" value="P-loop containing nucleoside triphosphate hydrolases"/>
    <property type="match status" value="1"/>
</dbReference>